<organism evidence="1 2">
    <name type="scientific">Pseudomonas lijiangensis</name>
    <dbReference type="NCBI Taxonomy" id="2995658"/>
    <lineage>
        <taxon>Bacteria</taxon>
        <taxon>Pseudomonadati</taxon>
        <taxon>Pseudomonadota</taxon>
        <taxon>Gammaproteobacteria</taxon>
        <taxon>Pseudomonadales</taxon>
        <taxon>Pseudomonadaceae</taxon>
        <taxon>Pseudomonas</taxon>
    </lineage>
</organism>
<evidence type="ECO:0000313" key="1">
    <source>
        <dbReference type="EMBL" id="QWU85480.1"/>
    </source>
</evidence>
<dbReference type="Proteomes" id="UP000683401">
    <property type="component" value="Chromosome"/>
</dbReference>
<evidence type="ECO:0000313" key="2">
    <source>
        <dbReference type="Proteomes" id="UP000683401"/>
    </source>
</evidence>
<keyword evidence="2" id="KW-1185">Reference proteome</keyword>
<dbReference type="PANTHER" id="PTHR36436">
    <property type="entry name" value="SLL5081 PROTEIN"/>
    <property type="match status" value="1"/>
</dbReference>
<sequence>MLQWQLDWHCNPVLTLCNVEVQEVAAQTQSPYDASLRDHQAEAELEAYIHKHRKTGIVLQRAYPPTAFPKVRSRLGGLPQLPQTFEWPVGVSYGESTPMHFLAQIDCAELPRVESLMPTQGMLFFFAANDEEQIWNTDAPWERVRVLYAHNVPEDQPARQAPENLRSIQDVKTVDSPYTEPEWLLPGESGPRVHVQWPLVARRMDTWPYDMPTPEDGSRPDMAAYHQRWSELSLGAAVAATGLIPNADAVLHWEQPLSQTWKFPAQWLRYQLDFPQVGSMIDRLARIVGNARSKKTRSFVADQDVLDWVELAKSIGWDNAPDEAAREAFRNWIIEQIGDEDESSTLTDRTMGRVFTSGLLASVAYVAGSPDAARLIPLQLYRGLEGEHLPYVESHRKHADGRKYCAEARVHQMLGHVPLLQGTIPDIDGEPVCLLQLAWDPAIDLKFGDCGQATFWISREDLAVQNFDRVAAVVESH</sequence>
<protein>
    <submittedName>
        <fullName evidence="1">DUF1963 domain-containing protein</fullName>
    </submittedName>
</protein>
<reference evidence="2" key="1">
    <citation type="submission" date="2021-06" db="EMBL/GenBank/DDBJ databases">
        <title>Identification of Pseudomonas cichorii causing bacterial leaf black spot of flue-cured tobacco, a new disease in China.</title>
        <authorList>
            <person name="Lu C.-H."/>
        </authorList>
    </citation>
    <scope>NUCLEOTIDE SEQUENCE [LARGE SCALE GENOMIC DNA]</scope>
    <source>
        <strain evidence="2">LJ2</strain>
    </source>
</reference>
<dbReference type="EMBL" id="CP076668">
    <property type="protein sequence ID" value="QWU85480.1"/>
    <property type="molecule type" value="Genomic_DNA"/>
</dbReference>
<proteinExistence type="predicted"/>
<dbReference type="InterPro" id="IPR015315">
    <property type="entry name" value="DUF1963"/>
</dbReference>
<dbReference type="RefSeq" id="WP_216705839.1">
    <property type="nucleotide sequence ID" value="NZ_CP076668.1"/>
</dbReference>
<dbReference type="PANTHER" id="PTHR36436:SF6">
    <property type="entry name" value="SLL5081 PROTEIN"/>
    <property type="match status" value="1"/>
</dbReference>
<gene>
    <name evidence="1" type="ORF">KQP88_12240</name>
</gene>
<accession>A0ABX8HZ05</accession>
<dbReference type="Pfam" id="PF09234">
    <property type="entry name" value="DUF1963"/>
    <property type="match status" value="2"/>
</dbReference>
<name>A0ABX8HZ05_9PSED</name>